<feature type="chain" id="PRO_5040429347" evidence="2">
    <location>
        <begin position="21"/>
        <end position="218"/>
    </location>
</feature>
<organism evidence="3 4">
    <name type="scientific">Rhodocollybia butyracea</name>
    <dbReference type="NCBI Taxonomy" id="206335"/>
    <lineage>
        <taxon>Eukaryota</taxon>
        <taxon>Fungi</taxon>
        <taxon>Dikarya</taxon>
        <taxon>Basidiomycota</taxon>
        <taxon>Agaricomycotina</taxon>
        <taxon>Agaricomycetes</taxon>
        <taxon>Agaricomycetidae</taxon>
        <taxon>Agaricales</taxon>
        <taxon>Marasmiineae</taxon>
        <taxon>Omphalotaceae</taxon>
        <taxon>Rhodocollybia</taxon>
    </lineage>
</organism>
<keyword evidence="4" id="KW-1185">Reference proteome</keyword>
<feature type="compositionally biased region" description="Pro residues" evidence="1">
    <location>
        <begin position="57"/>
        <end position="69"/>
    </location>
</feature>
<proteinExistence type="predicted"/>
<evidence type="ECO:0000256" key="2">
    <source>
        <dbReference type="SAM" id="SignalP"/>
    </source>
</evidence>
<comment type="caution">
    <text evidence="3">The sequence shown here is derived from an EMBL/GenBank/DDBJ whole genome shotgun (WGS) entry which is preliminary data.</text>
</comment>
<reference evidence="3" key="1">
    <citation type="submission" date="2020-11" db="EMBL/GenBank/DDBJ databases">
        <authorList>
            <consortium name="DOE Joint Genome Institute"/>
            <person name="Ahrendt S."/>
            <person name="Riley R."/>
            <person name="Andreopoulos W."/>
            <person name="Labutti K."/>
            <person name="Pangilinan J."/>
            <person name="Ruiz-Duenas F.J."/>
            <person name="Barrasa J.M."/>
            <person name="Sanchez-Garcia M."/>
            <person name="Camarero S."/>
            <person name="Miyauchi S."/>
            <person name="Serrano A."/>
            <person name="Linde D."/>
            <person name="Babiker R."/>
            <person name="Drula E."/>
            <person name="Ayuso-Fernandez I."/>
            <person name="Pacheco R."/>
            <person name="Padilla G."/>
            <person name="Ferreira P."/>
            <person name="Barriuso J."/>
            <person name="Kellner H."/>
            <person name="Castanera R."/>
            <person name="Alfaro M."/>
            <person name="Ramirez L."/>
            <person name="Pisabarro A.G."/>
            <person name="Kuo A."/>
            <person name="Tritt A."/>
            <person name="Lipzen A."/>
            <person name="He G."/>
            <person name="Yan M."/>
            <person name="Ng V."/>
            <person name="Cullen D."/>
            <person name="Martin F."/>
            <person name="Rosso M.-N."/>
            <person name="Henrissat B."/>
            <person name="Hibbett D."/>
            <person name="Martinez A.T."/>
            <person name="Grigoriev I.V."/>
        </authorList>
    </citation>
    <scope>NUCLEOTIDE SEQUENCE</scope>
    <source>
        <strain evidence="3">AH 40177</strain>
    </source>
</reference>
<name>A0A9P5U199_9AGAR</name>
<evidence type="ECO:0000313" key="3">
    <source>
        <dbReference type="EMBL" id="KAF9062671.1"/>
    </source>
</evidence>
<dbReference type="AlphaFoldDB" id="A0A9P5U199"/>
<sequence>MHSSTIIFLLIVLLASSILAVYPIPVKAAKGRSKLKVSGSHPYQPGIKLHMISGNTTPPPGNRKTPPPRYENTKKPPVSGWNPHQSVELHKTSQKTTSLPIDRNRNSNKAPITLSLFDRMCHPIPGKVPPTNKTNIAKMIYGLGFNTDIAGRRKWFYFMLINPNRCTARGFCKITQVINLRGITRNCAAPSAYYSKLREINRLRRLKEASKKQQESEE</sequence>
<accession>A0A9P5U199</accession>
<dbReference type="EMBL" id="JADNRY010000165">
    <property type="protein sequence ID" value="KAF9062671.1"/>
    <property type="molecule type" value="Genomic_DNA"/>
</dbReference>
<feature type="signal peptide" evidence="2">
    <location>
        <begin position="1"/>
        <end position="20"/>
    </location>
</feature>
<gene>
    <name evidence="3" type="ORF">BDP27DRAFT_1368645</name>
</gene>
<protein>
    <submittedName>
        <fullName evidence="3">Uncharacterized protein</fullName>
    </submittedName>
</protein>
<keyword evidence="2" id="KW-0732">Signal</keyword>
<evidence type="ECO:0000256" key="1">
    <source>
        <dbReference type="SAM" id="MobiDB-lite"/>
    </source>
</evidence>
<feature type="region of interest" description="Disordered" evidence="1">
    <location>
        <begin position="50"/>
        <end position="105"/>
    </location>
</feature>
<dbReference type="Proteomes" id="UP000772434">
    <property type="component" value="Unassembled WGS sequence"/>
</dbReference>
<evidence type="ECO:0000313" key="4">
    <source>
        <dbReference type="Proteomes" id="UP000772434"/>
    </source>
</evidence>